<feature type="compositionally biased region" description="Polar residues" evidence="1">
    <location>
        <begin position="744"/>
        <end position="754"/>
    </location>
</feature>
<feature type="compositionally biased region" description="Polar residues" evidence="1">
    <location>
        <begin position="665"/>
        <end position="675"/>
    </location>
</feature>
<name>A0A0D9QIR3_PLAFR</name>
<feature type="region of interest" description="Disordered" evidence="1">
    <location>
        <begin position="484"/>
        <end position="564"/>
    </location>
</feature>
<organism evidence="2 3">
    <name type="scientific">Plasmodium fragile</name>
    <dbReference type="NCBI Taxonomy" id="5857"/>
    <lineage>
        <taxon>Eukaryota</taxon>
        <taxon>Sar</taxon>
        <taxon>Alveolata</taxon>
        <taxon>Apicomplexa</taxon>
        <taxon>Aconoidasida</taxon>
        <taxon>Haemosporida</taxon>
        <taxon>Plasmodiidae</taxon>
        <taxon>Plasmodium</taxon>
        <taxon>Plasmodium (Plasmodium)</taxon>
    </lineage>
</organism>
<protein>
    <submittedName>
        <fullName evidence="2">Uncharacterized protein</fullName>
    </submittedName>
</protein>
<dbReference type="VEuPathDB" id="PlasmoDB:AK88_03433"/>
<feature type="region of interest" description="Disordered" evidence="1">
    <location>
        <begin position="28"/>
        <end position="59"/>
    </location>
</feature>
<evidence type="ECO:0000256" key="1">
    <source>
        <dbReference type="SAM" id="MobiDB-lite"/>
    </source>
</evidence>
<feature type="compositionally biased region" description="Basic and acidic residues" evidence="1">
    <location>
        <begin position="823"/>
        <end position="834"/>
    </location>
</feature>
<dbReference type="OMA" id="DDDLHCG"/>
<keyword evidence="3" id="KW-1185">Reference proteome</keyword>
<feature type="compositionally biased region" description="Low complexity" evidence="1">
    <location>
        <begin position="755"/>
        <end position="767"/>
    </location>
</feature>
<feature type="compositionally biased region" description="Acidic residues" evidence="1">
    <location>
        <begin position="226"/>
        <end position="239"/>
    </location>
</feature>
<evidence type="ECO:0000313" key="3">
    <source>
        <dbReference type="Proteomes" id="UP000054561"/>
    </source>
</evidence>
<feature type="region of interest" description="Disordered" evidence="1">
    <location>
        <begin position="744"/>
        <end position="834"/>
    </location>
</feature>
<sequence>MDNLFTININPDENVRLNINTDQNQFGNFGGDREGFTVPPDDEYNKKNGSNRNTNDNNYNHCSVEEDEVITVEIDQISTNDSFAMLEELNEDEINDYENMRKKIRAHILTSFQKDNILIEDPEHLEQDSFEEHKLERNENELLKLRKDKIYLIVLSASQERNKRSRQSEANNRYYYDPNVVGEDAQGIYDNFVDVLLGREAPQRGNSQISKGVVSANEEKEKNDETEVDGENADVEGGEENTATDVGVENTGADSIDQVGTAEMEEQTLQEEESPPVIIENAEGDTAKEAMDENAECLTERCAETCQEICLDDSKSNDVVDDFRERIKNWLVKFPDINSENLFFHFYFQSELYKEKKYTCQNCGSSDCDRELTFRHVCKNTYCFLCYKRVTGPMCHNTKTQYLAFKANAGKLISELNYINYPYKSISCLNCFSNEHLKCGRPPYIYAKHTHNVRREFNSKLDPSYFVYLRNPKNIWILHEPKTNERKGSGDVDNNALQNVYNHSGQSSTNGANGRGYGRGGERGNRRNNRRGGDNGQTAESHERVGGPPHNRHKDAKNFSSNHNVYMVDDNRSYDSSKRKVILTKYSFNDSTQRNKQKRNYDTYDTDSQNNFRSNNKRHKDDTHQSSIHYDYKYTQHVGNDNNDNISDFYPHGGERGNRNKYADQGSSRHNNNSRYIHDSSIGDYYYNDGGGQDNRNNGSHHSGSYYNIHNESNDGAKGYTSGQMHNARSGLYKFSNASSGNFSNPGGSATMKPNVNSHVNKNNSHSMYRSNPKRRHGKGNHGSYSSQNRGNVAFYKHNDHSANGPVNNKGGNTLYKSKYKNVHPDRGGYHDYR</sequence>
<feature type="region of interest" description="Disordered" evidence="1">
    <location>
        <begin position="588"/>
        <end position="710"/>
    </location>
</feature>
<feature type="compositionally biased region" description="Low complexity" evidence="1">
    <location>
        <begin position="683"/>
        <end position="698"/>
    </location>
</feature>
<feature type="compositionally biased region" description="Polar residues" evidence="1">
    <location>
        <begin position="700"/>
        <end position="710"/>
    </location>
</feature>
<dbReference type="EMBL" id="KQ001683">
    <property type="protein sequence ID" value="KJP86924.1"/>
    <property type="molecule type" value="Genomic_DNA"/>
</dbReference>
<evidence type="ECO:0000313" key="2">
    <source>
        <dbReference type="EMBL" id="KJP86924.1"/>
    </source>
</evidence>
<dbReference type="Proteomes" id="UP000054561">
    <property type="component" value="Unassembled WGS sequence"/>
</dbReference>
<dbReference type="GeneID" id="24268747"/>
<feature type="compositionally biased region" description="Polar residues" evidence="1">
    <location>
        <begin position="637"/>
        <end position="646"/>
    </location>
</feature>
<gene>
    <name evidence="2" type="ORF">AK88_03433</name>
</gene>
<feature type="compositionally biased region" description="Polar residues" evidence="1">
    <location>
        <begin position="47"/>
        <end position="59"/>
    </location>
</feature>
<dbReference type="OrthoDB" id="386594at2759"/>
<feature type="region of interest" description="Disordered" evidence="1">
    <location>
        <begin position="205"/>
        <end position="252"/>
    </location>
</feature>
<feature type="compositionally biased region" description="Basic and acidic residues" evidence="1">
    <location>
        <begin position="653"/>
        <end position="662"/>
    </location>
</feature>
<dbReference type="RefSeq" id="XP_012336473.1">
    <property type="nucleotide sequence ID" value="XM_012481050.1"/>
</dbReference>
<reference evidence="2 3" key="1">
    <citation type="submission" date="2014-03" db="EMBL/GenBank/DDBJ databases">
        <title>The Genome Sequence of Plasmodium fragile nilgiri.</title>
        <authorList>
            <consortium name="The Broad Institute Genomics Platform"/>
            <consortium name="The Broad Institute Genome Sequencing Center for Infectious Disease"/>
            <person name="Neafsey D."/>
            <person name="Duraisingh M."/>
            <person name="Young S.K."/>
            <person name="Zeng Q."/>
            <person name="Gargeya S."/>
            <person name="Abouelleil A."/>
            <person name="Alvarado L."/>
            <person name="Chapman S.B."/>
            <person name="Gainer-Dewar J."/>
            <person name="Goldberg J."/>
            <person name="Griggs A."/>
            <person name="Gujja S."/>
            <person name="Hansen M."/>
            <person name="Howarth C."/>
            <person name="Imamovic A."/>
            <person name="Larimer J."/>
            <person name="Pearson M."/>
            <person name="Poon T.W."/>
            <person name="Priest M."/>
            <person name="Roberts A."/>
            <person name="Saif S."/>
            <person name="Shea T."/>
            <person name="Sykes S."/>
            <person name="Wortman J."/>
            <person name="Nusbaum C."/>
            <person name="Birren B."/>
        </authorList>
    </citation>
    <scope>NUCLEOTIDE SEQUENCE [LARGE SCALE GENOMIC DNA]</scope>
    <source>
        <strain evidence="3">nilgiri</strain>
    </source>
</reference>
<feature type="compositionally biased region" description="Basic and acidic residues" evidence="1">
    <location>
        <begin position="619"/>
        <end position="634"/>
    </location>
</feature>
<proteinExistence type="predicted"/>
<accession>A0A0D9QIR3</accession>
<feature type="compositionally biased region" description="Polar residues" evidence="1">
    <location>
        <begin position="805"/>
        <end position="816"/>
    </location>
</feature>
<feature type="compositionally biased region" description="Polar residues" evidence="1">
    <location>
        <begin position="495"/>
        <end position="509"/>
    </location>
</feature>
<dbReference type="AlphaFoldDB" id="A0A0D9QIR3"/>